<feature type="region of interest" description="Disordered" evidence="3">
    <location>
        <begin position="435"/>
        <end position="473"/>
    </location>
</feature>
<feature type="region of interest" description="Disordered" evidence="3">
    <location>
        <begin position="852"/>
        <end position="871"/>
    </location>
</feature>
<feature type="compositionally biased region" description="Polar residues" evidence="3">
    <location>
        <begin position="243"/>
        <end position="258"/>
    </location>
</feature>
<dbReference type="EMBL" id="RXIC02000023">
    <property type="protein sequence ID" value="KAB1214029.1"/>
    <property type="molecule type" value="Genomic_DNA"/>
</dbReference>
<evidence type="ECO:0000256" key="3">
    <source>
        <dbReference type="SAM" id="MobiDB-lite"/>
    </source>
</evidence>
<dbReference type="InterPro" id="IPR009057">
    <property type="entry name" value="Homeodomain-like_sf"/>
</dbReference>
<feature type="compositionally biased region" description="Basic and acidic residues" evidence="3">
    <location>
        <begin position="224"/>
        <end position="235"/>
    </location>
</feature>
<feature type="compositionally biased region" description="Polar residues" evidence="3">
    <location>
        <begin position="852"/>
        <end position="861"/>
    </location>
</feature>
<dbReference type="Pfam" id="PF00249">
    <property type="entry name" value="Myb_DNA-binding"/>
    <property type="match status" value="1"/>
</dbReference>
<dbReference type="GO" id="GO:0006351">
    <property type="term" value="P:DNA-templated transcription"/>
    <property type="evidence" value="ECO:0007669"/>
    <property type="project" value="InterPro"/>
</dbReference>
<dbReference type="Pfam" id="PF06584">
    <property type="entry name" value="DIRP"/>
    <property type="match status" value="1"/>
</dbReference>
<dbReference type="GO" id="GO:0005654">
    <property type="term" value="C:nucleoplasm"/>
    <property type="evidence" value="ECO:0007669"/>
    <property type="project" value="TreeGrafter"/>
</dbReference>
<evidence type="ECO:0000256" key="1">
    <source>
        <dbReference type="ARBA" id="ARBA00004123"/>
    </source>
</evidence>
<evidence type="ECO:0000313" key="6">
    <source>
        <dbReference type="EMBL" id="KAB1214029.1"/>
    </source>
</evidence>
<dbReference type="GO" id="GO:0051726">
    <property type="term" value="P:regulation of cell cycle"/>
    <property type="evidence" value="ECO:0007669"/>
    <property type="project" value="TreeGrafter"/>
</dbReference>
<feature type="region of interest" description="Disordered" evidence="3">
    <location>
        <begin position="335"/>
        <end position="355"/>
    </location>
</feature>
<accession>A0A6A1VM89</accession>
<protein>
    <submittedName>
        <fullName evidence="6">Protein ALWAYS EARLY 3</fullName>
    </submittedName>
</protein>
<dbReference type="OrthoDB" id="2339771at2759"/>
<gene>
    <name evidence="6" type="ORF">CJ030_MR5G017292</name>
</gene>
<comment type="caution">
    <text evidence="6">The sequence shown here is derived from an EMBL/GenBank/DDBJ whole genome shotgun (WGS) entry which is preliminary data.</text>
</comment>
<feature type="region of interest" description="Disordered" evidence="3">
    <location>
        <begin position="528"/>
        <end position="568"/>
    </location>
</feature>
<dbReference type="GO" id="GO:0017053">
    <property type="term" value="C:transcription repressor complex"/>
    <property type="evidence" value="ECO:0007669"/>
    <property type="project" value="InterPro"/>
</dbReference>
<reference evidence="6 7" key="1">
    <citation type="journal article" date="2019" name="Plant Biotechnol. J.">
        <title>The red bayberry genome and genetic basis of sex determination.</title>
        <authorList>
            <person name="Jia H.M."/>
            <person name="Jia H.J."/>
            <person name="Cai Q.L."/>
            <person name="Wang Y."/>
            <person name="Zhao H.B."/>
            <person name="Yang W.F."/>
            <person name="Wang G.Y."/>
            <person name="Li Y.H."/>
            <person name="Zhan D.L."/>
            <person name="Shen Y.T."/>
            <person name="Niu Q.F."/>
            <person name="Chang L."/>
            <person name="Qiu J."/>
            <person name="Zhao L."/>
            <person name="Xie H.B."/>
            <person name="Fu W.Y."/>
            <person name="Jin J."/>
            <person name="Li X.W."/>
            <person name="Jiao Y."/>
            <person name="Zhou C.C."/>
            <person name="Tu T."/>
            <person name="Chai C.Y."/>
            <person name="Gao J.L."/>
            <person name="Fan L.J."/>
            <person name="van de Weg E."/>
            <person name="Wang J.Y."/>
            <person name="Gao Z.S."/>
        </authorList>
    </citation>
    <scope>NUCLEOTIDE SEQUENCE [LARGE SCALE GENOMIC DNA]</scope>
    <source>
        <tissue evidence="6">Leaves</tissue>
    </source>
</reference>
<dbReference type="SMART" id="SM00717">
    <property type="entry name" value="SANT"/>
    <property type="match status" value="1"/>
</dbReference>
<sequence length="1170" mass="129786">MESLLTKGSGLVLAMFRRIEIDGKHIAEMLDSFFIHYHLPIVQKRKLSDMLGPQWSKEELERFYGAYRKFGKDWKKVAAIVRNRSVDMVEALYTMNKAYLSLPEGTASVVGLIAMMTDHYSILEGSYSEEESNEGIGASRKPQKRLRGKIQNNTSKELVGDFPDLSRSQPVASSYGCLSLLKKRRSGIKPHAVGKRTPRVPVSYSYEKDNREKNFSPARQGSKQKVDPKDDDVAHEIALALTEASQRGGSPQVSQTPNRKTRGAMPSPVQNGERMATKHLINEIHIADQHAKSEMICAKPHVGEVDEGECELSLGSTEADNGDYAIDKSYLRGREGHGAVDRQQKGKRYNARKPEVEESINNDLDDIKEACSGTEEGQKPGAAKGKLESEFVARSSFKGLRKRSKKVLFGADEGFAFDALQTLADLSLLPDAELSTQVKEESPDVGVKGNHSSPEVKVSDLRSPKPSKGFAHNIGAVPETKEEAYQSNTGMTKRKQKTLPFKISENEAHTDSHPSELKKIEATAEVKVSLSKGKRSSHNATQRKLGKSRKMVKPTEYTSSSTDLGREGNDSVVSILPASSPDLVKLPTKVRSRRKMDVQKPGIQNDSKFSEITLNEHPNITVGSPHDGALRLKEKLSNCLSSYRAQRWSTFEWFYSAIDYPWFAKSEFMEYLDHVGLGHVPRLTHVEWSVIRSSLGKPRRFSEQFLKEEREKLNQYRESVRRHYAELRAGTREGLPTDLARPLSVGQRVIALHPKTREIHDGSVLTVDHSRCRIQFDQPELGVEFVTDIDCMPLNPFENMPASFIRHSIGISKLLENWNELKIKFSPGENLESTDGSYVSPSSHLINNLLKQGSSPSSSIQAKVRPSESASTQQAANSQLSLFAQIQAKEADVHALSALTCSLNKKEAVVSELRCMNEAVVENQKYGNNSLKDMESFKKQYAAVSSALFCLRQRNTYQESSSLMLLKPMPSLVDPVGQSSYFDCSTCQSQESGPHVTEIVESSRTKAQTMVDVAMQAVSSFKKGGADVERMEEAIVFVKNQLSAYESSMLARRVSTPADSIHASPASQDQTSACTSFMAAKNDALDPKSDTSTDQNEAKIPSELIAHCVATLLMIQKCTERQFPPADVAQVLDSAVTSLQPCCSQNLPIYTEIQKCMGIIRNQILALIPT</sequence>
<dbReference type="Gene3D" id="1.20.58.1880">
    <property type="match status" value="1"/>
</dbReference>
<dbReference type="GO" id="GO:0003677">
    <property type="term" value="F:DNA binding"/>
    <property type="evidence" value="ECO:0007669"/>
    <property type="project" value="TreeGrafter"/>
</dbReference>
<evidence type="ECO:0000259" key="5">
    <source>
        <dbReference type="SMART" id="SM01135"/>
    </source>
</evidence>
<feature type="compositionally biased region" description="Basic and acidic residues" evidence="3">
    <location>
        <begin position="335"/>
        <end position="344"/>
    </location>
</feature>
<dbReference type="InterPro" id="IPR001005">
    <property type="entry name" value="SANT/Myb"/>
</dbReference>
<organism evidence="6 7">
    <name type="scientific">Morella rubra</name>
    <name type="common">Chinese bayberry</name>
    <dbReference type="NCBI Taxonomy" id="262757"/>
    <lineage>
        <taxon>Eukaryota</taxon>
        <taxon>Viridiplantae</taxon>
        <taxon>Streptophyta</taxon>
        <taxon>Embryophyta</taxon>
        <taxon>Tracheophyta</taxon>
        <taxon>Spermatophyta</taxon>
        <taxon>Magnoliopsida</taxon>
        <taxon>eudicotyledons</taxon>
        <taxon>Gunneridae</taxon>
        <taxon>Pentapetalae</taxon>
        <taxon>rosids</taxon>
        <taxon>fabids</taxon>
        <taxon>Fagales</taxon>
        <taxon>Myricaceae</taxon>
        <taxon>Morella</taxon>
    </lineage>
</organism>
<keyword evidence="7" id="KW-1185">Reference proteome</keyword>
<evidence type="ECO:0000313" key="7">
    <source>
        <dbReference type="Proteomes" id="UP000516437"/>
    </source>
</evidence>
<feature type="region of interest" description="Disordered" evidence="3">
    <location>
        <begin position="189"/>
        <end position="270"/>
    </location>
</feature>
<dbReference type="SUPFAM" id="SSF46689">
    <property type="entry name" value="Homeodomain-like"/>
    <property type="match status" value="1"/>
</dbReference>
<name>A0A6A1VM89_9ROSI</name>
<dbReference type="InterPro" id="IPR010561">
    <property type="entry name" value="LIN-9/ALY1"/>
</dbReference>
<dbReference type="PANTHER" id="PTHR21689">
    <property type="entry name" value="LIN-9"/>
    <property type="match status" value="1"/>
</dbReference>
<feature type="domain" description="DIRP" evidence="5">
    <location>
        <begin position="654"/>
        <end position="755"/>
    </location>
</feature>
<feature type="region of interest" description="Disordered" evidence="3">
    <location>
        <begin position="131"/>
        <end position="152"/>
    </location>
</feature>
<keyword evidence="2" id="KW-0539">Nucleus</keyword>
<dbReference type="Proteomes" id="UP000516437">
    <property type="component" value="Chromosome 5"/>
</dbReference>
<dbReference type="SMART" id="SM01135">
    <property type="entry name" value="DIRP"/>
    <property type="match status" value="1"/>
</dbReference>
<dbReference type="PANTHER" id="PTHR21689:SF2">
    <property type="entry name" value="PROTEIN LIN-9 HOMOLOG"/>
    <property type="match status" value="1"/>
</dbReference>
<dbReference type="AlphaFoldDB" id="A0A6A1VM89"/>
<dbReference type="CDD" id="cd00167">
    <property type="entry name" value="SANT"/>
    <property type="match status" value="1"/>
</dbReference>
<proteinExistence type="predicted"/>
<comment type="subcellular location">
    <subcellularLocation>
        <location evidence="1">Nucleus</location>
    </subcellularLocation>
</comment>
<evidence type="ECO:0000256" key="2">
    <source>
        <dbReference type="ARBA" id="ARBA00023242"/>
    </source>
</evidence>
<dbReference type="GO" id="GO:0006357">
    <property type="term" value="P:regulation of transcription by RNA polymerase II"/>
    <property type="evidence" value="ECO:0007669"/>
    <property type="project" value="TreeGrafter"/>
</dbReference>
<dbReference type="InterPro" id="IPR033471">
    <property type="entry name" value="DIRP"/>
</dbReference>
<evidence type="ECO:0000259" key="4">
    <source>
        <dbReference type="SMART" id="SM00717"/>
    </source>
</evidence>
<feature type="domain" description="Myb-like" evidence="4">
    <location>
        <begin position="51"/>
        <end position="99"/>
    </location>
</feature>
<feature type="compositionally biased region" description="Basic residues" evidence="3">
    <location>
        <begin position="189"/>
        <end position="198"/>
    </location>
</feature>